<dbReference type="GO" id="GO:0016832">
    <property type="term" value="F:aldehyde-lyase activity"/>
    <property type="evidence" value="ECO:0007669"/>
    <property type="project" value="InterPro"/>
</dbReference>
<dbReference type="Pfam" id="PF01116">
    <property type="entry name" value="F_bP_aldolase"/>
    <property type="match status" value="1"/>
</dbReference>
<dbReference type="Proteomes" id="UP001178507">
    <property type="component" value="Unassembled WGS sequence"/>
</dbReference>
<sequence length="1367" mass="148948">MALQPRAYQLECVQELRKGNTIVSLPTGGGKTLIAVLALDEFLRNTARAMFIVPTRVLVEQQAKYCREKCRARHRVAELAGGEMDSWGQERWSECLRDNDILVGTPEVFRRALVEGGFISALDFALLIFDECHNATGNSPMAAIMKDAIWKVSGQPGCPRILGLTASFVNGSLKNLEQKRQQIEALLQSKIFCPEVPSHLAAGGSEDSSKFRYVDFPEDVPASACQAAEEALANLLKDFEATVGLPVKDAGKLLKRSSHVLEELGVEAFQFALRHCIAPQLEAHAEQLLQLGTEETRKIAQALQQQLPQLKTRLQSFAAAVCVDAQVKQAPKVSGKAVTLLGLLARLFSDHKEPGYRGIIFTTQVSLTMPLAHLINGRHPHITAGAVSGVGSMTNSVRNQQMEDFRTGKSQVLVCTSALEEGVDVSDCAFVVRFNQFTTTKSHIQGSGRARKAGAEVYYFDNNPGVEEEKAKLLTRVAKDQSLQLSAAELEERRLKSTKAKPGVYPFYPLGGSEVNFFNGLQIVYEYCAKTMGQSINPEDFFTYKEEVVCIFPKQVRKTLVEVRYPSPQGLRTVSEADIEHHWRGTRLDDVLDAERCKNLNGEDKNKRRALFVVAIQMHRQGLLDQNNQPCALALAENRKACPAMSLKPGVRVKSTYGATAAAPPAPAEAASTASTTSSSSAPPAAAASISVSNAKGVLNEWAVKQFRQPAEQLISYDTSPQESGFVTVVTVANQKFTGQAQPKKKDAEQAAAEVALQKLLPTATSAPVPAASLAAPTGVASAPNPKSALNEWALKHWRRPAEELLSYSTVPAPGGFVSTLQVAATGQRFTGQEPRVRRAAVLAVPRVAGKGCQAAVEVLIPPLEDESVDVRVAAVKSLLLVAEKGDPRAIAALTVRLEDQEVSKDAPQCVGIRAAKALKQLVTSQEELVHIAKNLKFQGPSIRDGERGLRFHWSGVSEPSGFACSAGPADGFFLCRSAQVFTASFAAEAPKPSDALFKLSTGLALGATLSRARGARVARRAKDRAVDTREEAWNFAYDVETHFLERLRELKFRCKKVPEASHKNQYLKQALETVADFTGVQCSVRYGEDKEAHQRILEKVKLLIDKNGRKHSNQPIQLANANRRELVEIVKLLHGSEAREARAVIQQVYNGSVSSSQALVDARDKLRPGQMNKATCYPSCSFGHGMGPYILRVNRFPVLSRRDAPSTTFPKLPESVHPGVVSGQALRDLLDHAKENGYAIPAVNCVSSSSINACIEAARKMDAPIMIQFSSGGSQFYAGKGLDNTEFHAAIAGAVSGAYHVRAVAEQYGVPVILHTDHCAKNLLPWFDGLLEADERYFEKHGEPLFSSHMLDLSEESRWRRTSSCA</sequence>
<dbReference type="Pfam" id="PF00270">
    <property type="entry name" value="DEAD"/>
    <property type="match status" value="1"/>
</dbReference>
<dbReference type="PANTHER" id="PTHR14074:SF16">
    <property type="entry name" value="ANTIVIRAL INNATE IMMUNE RESPONSE RECEPTOR RIG-I"/>
    <property type="match status" value="1"/>
</dbReference>
<dbReference type="SUPFAM" id="SSF54768">
    <property type="entry name" value="dsRNA-binding domain-like"/>
    <property type="match status" value="1"/>
</dbReference>
<dbReference type="InterPro" id="IPR000771">
    <property type="entry name" value="FBA_II"/>
</dbReference>
<dbReference type="Gene3D" id="3.30.160.20">
    <property type="match status" value="1"/>
</dbReference>
<protein>
    <recommendedName>
        <fullName evidence="9">Fructose-bisphosphate aldolase</fullName>
    </recommendedName>
</protein>
<dbReference type="InterPro" id="IPR027417">
    <property type="entry name" value="P-loop_NTPase"/>
</dbReference>
<dbReference type="Gene3D" id="3.20.20.70">
    <property type="entry name" value="Aldolase class I"/>
    <property type="match status" value="1"/>
</dbReference>
<dbReference type="GO" id="GO:0005737">
    <property type="term" value="C:cytoplasm"/>
    <property type="evidence" value="ECO:0007669"/>
    <property type="project" value="TreeGrafter"/>
</dbReference>
<dbReference type="Gene3D" id="3.40.50.300">
    <property type="entry name" value="P-loop containing nucleotide triphosphate hydrolases"/>
    <property type="match status" value="2"/>
</dbReference>
<name>A0AA36ILV8_9DINO</name>
<dbReference type="SMART" id="SM00358">
    <property type="entry name" value="DSRM"/>
    <property type="match status" value="2"/>
</dbReference>
<dbReference type="PROSITE" id="PS50137">
    <property type="entry name" value="DS_RBD"/>
    <property type="match status" value="1"/>
</dbReference>
<dbReference type="InterPro" id="IPR051363">
    <property type="entry name" value="RLR_Helicase"/>
</dbReference>
<dbReference type="SMART" id="SM00567">
    <property type="entry name" value="EZ_HEAT"/>
    <property type="match status" value="2"/>
</dbReference>
<evidence type="ECO:0000256" key="1">
    <source>
        <dbReference type="ARBA" id="ARBA00022741"/>
    </source>
</evidence>
<dbReference type="SUPFAM" id="SSF48371">
    <property type="entry name" value="ARM repeat"/>
    <property type="match status" value="1"/>
</dbReference>
<dbReference type="GO" id="GO:0003723">
    <property type="term" value="F:RNA binding"/>
    <property type="evidence" value="ECO:0007669"/>
    <property type="project" value="UniProtKB-UniRule"/>
</dbReference>
<dbReference type="InterPro" id="IPR014001">
    <property type="entry name" value="Helicase_ATP-bd"/>
</dbReference>
<keyword evidence="3" id="KW-0694">RNA-binding</keyword>
<dbReference type="PANTHER" id="PTHR14074">
    <property type="entry name" value="HELICASE WITH DEATH DOMAIN-RELATED"/>
    <property type="match status" value="1"/>
</dbReference>
<dbReference type="InterPro" id="IPR011545">
    <property type="entry name" value="DEAD/DEAH_box_helicase_dom"/>
</dbReference>
<feature type="domain" description="Helicase C-terminal" evidence="6">
    <location>
        <begin position="339"/>
        <end position="496"/>
    </location>
</feature>
<evidence type="ECO:0000259" key="6">
    <source>
        <dbReference type="PROSITE" id="PS51194"/>
    </source>
</evidence>
<dbReference type="Gene3D" id="1.25.10.10">
    <property type="entry name" value="Leucine-rich Repeat Variant"/>
    <property type="match status" value="1"/>
</dbReference>
<dbReference type="SMART" id="SM00490">
    <property type="entry name" value="HELICc"/>
    <property type="match status" value="1"/>
</dbReference>
<evidence type="ECO:0000259" key="4">
    <source>
        <dbReference type="PROSITE" id="PS50137"/>
    </source>
</evidence>
<dbReference type="InterPro" id="IPR016024">
    <property type="entry name" value="ARM-type_fold"/>
</dbReference>
<dbReference type="Pfam" id="PF13646">
    <property type="entry name" value="HEAT_2"/>
    <property type="match status" value="1"/>
</dbReference>
<keyword evidence="2" id="KW-0067">ATP-binding</keyword>
<evidence type="ECO:0000313" key="8">
    <source>
        <dbReference type="Proteomes" id="UP001178507"/>
    </source>
</evidence>
<dbReference type="GO" id="GO:0005975">
    <property type="term" value="P:carbohydrate metabolic process"/>
    <property type="evidence" value="ECO:0007669"/>
    <property type="project" value="InterPro"/>
</dbReference>
<dbReference type="Pfam" id="PF00271">
    <property type="entry name" value="Helicase_C"/>
    <property type="match status" value="1"/>
</dbReference>
<dbReference type="Pfam" id="PF00035">
    <property type="entry name" value="dsrm"/>
    <property type="match status" value="1"/>
</dbReference>
<accession>A0AA36ILV8</accession>
<dbReference type="SUPFAM" id="SSF52540">
    <property type="entry name" value="P-loop containing nucleoside triphosphate hydrolases"/>
    <property type="match status" value="1"/>
</dbReference>
<evidence type="ECO:0000313" key="7">
    <source>
        <dbReference type="EMBL" id="CAJ1390196.1"/>
    </source>
</evidence>
<dbReference type="InterPro" id="IPR014720">
    <property type="entry name" value="dsRBD_dom"/>
</dbReference>
<dbReference type="InterPro" id="IPR004155">
    <property type="entry name" value="PBS_lyase_HEAT"/>
</dbReference>
<evidence type="ECO:0008006" key="9">
    <source>
        <dbReference type="Google" id="ProtNLM"/>
    </source>
</evidence>
<evidence type="ECO:0000256" key="3">
    <source>
        <dbReference type="PROSITE-ProRule" id="PRU00266"/>
    </source>
</evidence>
<comment type="caution">
    <text evidence="7">The sequence shown here is derived from an EMBL/GenBank/DDBJ whole genome shotgun (WGS) entry which is preliminary data.</text>
</comment>
<dbReference type="GO" id="GO:0008270">
    <property type="term" value="F:zinc ion binding"/>
    <property type="evidence" value="ECO:0007669"/>
    <property type="project" value="InterPro"/>
</dbReference>
<gene>
    <name evidence="7" type="ORF">EVOR1521_LOCUS15679</name>
</gene>
<dbReference type="GO" id="GO:0005524">
    <property type="term" value="F:ATP binding"/>
    <property type="evidence" value="ECO:0007669"/>
    <property type="project" value="UniProtKB-KW"/>
</dbReference>
<keyword evidence="1" id="KW-0547">Nucleotide-binding</keyword>
<proteinExistence type="predicted"/>
<dbReference type="PROSITE" id="PS51192">
    <property type="entry name" value="HELICASE_ATP_BIND_1"/>
    <property type="match status" value="1"/>
</dbReference>
<dbReference type="InterPro" id="IPR013785">
    <property type="entry name" value="Aldolase_TIM"/>
</dbReference>
<dbReference type="PROSITE" id="PS00602">
    <property type="entry name" value="ALDOLASE_CLASS_II_1"/>
    <property type="match status" value="1"/>
</dbReference>
<dbReference type="EMBL" id="CAUJNA010002024">
    <property type="protein sequence ID" value="CAJ1390196.1"/>
    <property type="molecule type" value="Genomic_DNA"/>
</dbReference>
<evidence type="ECO:0000256" key="2">
    <source>
        <dbReference type="ARBA" id="ARBA00022840"/>
    </source>
</evidence>
<organism evidence="7 8">
    <name type="scientific">Effrenium voratum</name>
    <dbReference type="NCBI Taxonomy" id="2562239"/>
    <lineage>
        <taxon>Eukaryota</taxon>
        <taxon>Sar</taxon>
        <taxon>Alveolata</taxon>
        <taxon>Dinophyceae</taxon>
        <taxon>Suessiales</taxon>
        <taxon>Symbiodiniaceae</taxon>
        <taxon>Effrenium</taxon>
    </lineage>
</organism>
<feature type="domain" description="Helicase ATP-binding" evidence="5">
    <location>
        <begin position="12"/>
        <end position="186"/>
    </location>
</feature>
<dbReference type="SUPFAM" id="SSF51569">
    <property type="entry name" value="Aldolase"/>
    <property type="match status" value="1"/>
</dbReference>
<dbReference type="InterPro" id="IPR001650">
    <property type="entry name" value="Helicase_C-like"/>
</dbReference>
<dbReference type="InterPro" id="IPR011989">
    <property type="entry name" value="ARM-like"/>
</dbReference>
<evidence type="ECO:0000259" key="5">
    <source>
        <dbReference type="PROSITE" id="PS51192"/>
    </source>
</evidence>
<dbReference type="PROSITE" id="PS51194">
    <property type="entry name" value="HELICASE_CTER"/>
    <property type="match status" value="1"/>
</dbReference>
<feature type="domain" description="DRBM" evidence="4">
    <location>
        <begin position="694"/>
        <end position="762"/>
    </location>
</feature>
<keyword evidence="8" id="KW-1185">Reference proteome</keyword>
<reference evidence="7" key="1">
    <citation type="submission" date="2023-08" db="EMBL/GenBank/DDBJ databases">
        <authorList>
            <person name="Chen Y."/>
            <person name="Shah S."/>
            <person name="Dougan E. K."/>
            <person name="Thang M."/>
            <person name="Chan C."/>
        </authorList>
    </citation>
    <scope>NUCLEOTIDE SEQUENCE</scope>
</reference>
<dbReference type="SMART" id="SM00487">
    <property type="entry name" value="DEXDc"/>
    <property type="match status" value="1"/>
</dbReference>